<organism evidence="1 2">
    <name type="scientific">Alkalihalobacillus alcalophilus ATCC 27647 = CGMCC 1.3604</name>
    <dbReference type="NCBI Taxonomy" id="1218173"/>
    <lineage>
        <taxon>Bacteria</taxon>
        <taxon>Bacillati</taxon>
        <taxon>Bacillota</taxon>
        <taxon>Bacilli</taxon>
        <taxon>Bacillales</taxon>
        <taxon>Bacillaceae</taxon>
        <taxon>Alkalihalobacillus</taxon>
    </lineage>
</organism>
<reference evidence="1 2" key="1">
    <citation type="submission" date="2014-01" db="EMBL/GenBank/DDBJ databases">
        <title>Draft genome sequencing of Bacillus alcalophilus CGMCC 1.3604.</title>
        <authorList>
            <person name="Yang J."/>
            <person name="Diao L."/>
            <person name="Yang S."/>
        </authorList>
    </citation>
    <scope>NUCLEOTIDE SEQUENCE [LARGE SCALE GENOMIC DNA]</scope>
    <source>
        <strain evidence="1 2">CGMCC 1.3604</strain>
    </source>
</reference>
<evidence type="ECO:0000313" key="1">
    <source>
        <dbReference type="EMBL" id="THG90139.1"/>
    </source>
</evidence>
<protein>
    <submittedName>
        <fullName evidence="1">Uncharacterized protein</fullName>
    </submittedName>
</protein>
<dbReference type="EMBL" id="JALP01000172">
    <property type="protein sequence ID" value="THG90139.1"/>
    <property type="molecule type" value="Genomic_DNA"/>
</dbReference>
<evidence type="ECO:0000313" key="2">
    <source>
        <dbReference type="Proteomes" id="UP000297014"/>
    </source>
</evidence>
<name>A0A4S4K2C0_ALKAL</name>
<sequence length="53" mass="6302">MYRENIGEAEILTILKELLPHYTKERNKEEYFGNYLIRAEVIKATTDGTNFHQ</sequence>
<comment type="caution">
    <text evidence="1">The sequence shown here is derived from an EMBL/GenBank/DDBJ whole genome shotgun (WGS) entry which is preliminary data.</text>
</comment>
<proteinExistence type="predicted"/>
<dbReference type="AlphaFoldDB" id="A0A4S4K2C0"/>
<dbReference type="Proteomes" id="UP000297014">
    <property type="component" value="Unassembled WGS sequence"/>
</dbReference>
<accession>A0A4S4K2C0</accession>
<gene>
    <name evidence="1" type="ORF">AJ85_12755</name>
</gene>